<proteinExistence type="predicted"/>
<dbReference type="Proteomes" id="UP000824755">
    <property type="component" value="Chromosome"/>
</dbReference>
<dbReference type="SUPFAM" id="SSF53756">
    <property type="entry name" value="UDP-Glycosyltransferase/glycogen phosphorylase"/>
    <property type="match status" value="2"/>
</dbReference>
<gene>
    <name evidence="4" type="ORF">H8L67_09145</name>
</gene>
<dbReference type="Gene3D" id="3.40.50.2000">
    <property type="entry name" value="Glycogen Phosphorylase B"/>
    <property type="match status" value="3"/>
</dbReference>
<evidence type="ECO:0000313" key="4">
    <source>
        <dbReference type="EMBL" id="QYR54001.1"/>
    </source>
</evidence>
<sequence length="816" mass="90596">MQACQTDSRDRGIGRYAFSLVSAMLEMGFRDIHTTLLLDGVEEHRLGELRRKLRAREVGAKTATYSYPSSASFTDLHRELRESAALLKARTAEALESDVILCTSFFEVGERFTAELSTDRSVAKAVIAYDLIPLSFPEMYLPEGEFISTWYREKVGLLADFDLFLAISEATKRDLIEHLGVDEAKIVVIGAGLDVHLASVEGIDEDDVLGKFGIDRPFVLMVGNADWRKNCIGALEAFSMLPADVRDTHQLVFTRVGTDVTDALKAEHSSLKDSVVVAGQVSEEELATLYKRCAVFYFPSHYEGFGLPILEAMAAGAPVLSSNAGALPEVIHTAEALFSPDNSSEGAELLARALSDESFRSRLKAGAIEHAHGFTWSKCATLAIEALRGLSVVQAPKATKWLPSESEISTLAAAVRHSDRDGVVELKQALSRINKKANRRILVDITEVVRLDARSGIQRVVRNFCRGLHNAATQTGHQVVPFCWTETGIMDASDFLGQERTKSNADISLNNLLRPEVNDIVFMVDSSWWLPQRFEAFHAEIRSLGGEVVWMVYDLIPIRVPETCDPQVLPAFKGWIDYAIQTADGFICISHATEADLLEYMNETLHQATPRPWTRNVHLGSDLEMGSATAGDSDRIVELKKILGASPVFLAIGTVEPRKDYETILRAFERLWSADEDVRLVLVGKQGWNIEHFAKKLRTHSELHKRLFWLESLSDEDLSSILDRSDALIQASVAEGFGLPVVEAGSLGKPLFLSDLVVFREIAECEATYFPVGNDKELSREVSASLLRRNWKVPRNIKTLTWTEASRILFSTLIEP</sequence>
<dbReference type="EMBL" id="CP080544">
    <property type="protein sequence ID" value="QYR54001.1"/>
    <property type="molecule type" value="Genomic_DNA"/>
</dbReference>
<dbReference type="PANTHER" id="PTHR46401">
    <property type="entry name" value="GLYCOSYLTRANSFERASE WBBK-RELATED"/>
    <property type="match status" value="1"/>
</dbReference>
<evidence type="ECO:0000256" key="1">
    <source>
        <dbReference type="ARBA" id="ARBA00022679"/>
    </source>
</evidence>
<name>A0ABX8WT40_9GAMM</name>
<protein>
    <submittedName>
        <fullName evidence="4">Glycosyltransferase family 4 protein</fullName>
    </submittedName>
</protein>
<dbReference type="InterPro" id="IPR001296">
    <property type="entry name" value="Glyco_trans_1"/>
</dbReference>
<dbReference type="PANTHER" id="PTHR46401:SF2">
    <property type="entry name" value="GLYCOSYLTRANSFERASE WBBK-RELATED"/>
    <property type="match status" value="1"/>
</dbReference>
<keyword evidence="5" id="KW-1185">Reference proteome</keyword>
<feature type="domain" description="Glycosyl transferase family 1" evidence="2">
    <location>
        <begin position="645"/>
        <end position="784"/>
    </location>
</feature>
<evidence type="ECO:0000259" key="3">
    <source>
        <dbReference type="Pfam" id="PF13439"/>
    </source>
</evidence>
<dbReference type="Pfam" id="PF00534">
    <property type="entry name" value="Glycos_transf_1"/>
    <property type="match status" value="2"/>
</dbReference>
<dbReference type="Pfam" id="PF13439">
    <property type="entry name" value="Glyco_transf_4"/>
    <property type="match status" value="1"/>
</dbReference>
<evidence type="ECO:0000313" key="5">
    <source>
        <dbReference type="Proteomes" id="UP000824755"/>
    </source>
</evidence>
<accession>A0ABX8WT40</accession>
<dbReference type="InterPro" id="IPR028098">
    <property type="entry name" value="Glyco_trans_4-like_N"/>
</dbReference>
<keyword evidence="1" id="KW-0808">Transferase</keyword>
<organism evidence="4 5">
    <name type="scientific">Lysobacter soyae</name>
    <dbReference type="NCBI Taxonomy" id="2764185"/>
    <lineage>
        <taxon>Bacteria</taxon>
        <taxon>Pseudomonadati</taxon>
        <taxon>Pseudomonadota</taxon>
        <taxon>Gammaproteobacteria</taxon>
        <taxon>Lysobacterales</taxon>
        <taxon>Lysobacteraceae</taxon>
        <taxon>Lysobacter</taxon>
    </lineage>
</organism>
<feature type="domain" description="Glycosyl transferase family 1" evidence="2">
    <location>
        <begin position="215"/>
        <end position="368"/>
    </location>
</feature>
<reference evidence="4 5" key="1">
    <citation type="submission" date="2021-08" db="EMBL/GenBank/DDBJ databases">
        <title>Lysobacter sp. strain CJ11 Genome sequencing and assembly.</title>
        <authorList>
            <person name="Kim I."/>
        </authorList>
    </citation>
    <scope>NUCLEOTIDE SEQUENCE [LARGE SCALE GENOMIC DNA]</scope>
    <source>
        <strain evidence="4 5">CJ11</strain>
    </source>
</reference>
<evidence type="ECO:0000259" key="2">
    <source>
        <dbReference type="Pfam" id="PF00534"/>
    </source>
</evidence>
<feature type="domain" description="Glycosyltransferase subfamily 4-like N-terminal" evidence="3">
    <location>
        <begin position="12"/>
        <end position="195"/>
    </location>
</feature>
<dbReference type="CDD" id="cd03809">
    <property type="entry name" value="GT4_MtfB-like"/>
    <property type="match status" value="2"/>
</dbReference>